<gene>
    <name evidence="5" type="ordered locus">AAur_pTC20139</name>
</gene>
<feature type="domain" description="HTH arsR-type" evidence="4">
    <location>
        <begin position="1"/>
        <end position="97"/>
    </location>
</feature>
<dbReference type="GO" id="GO:0003700">
    <property type="term" value="F:DNA-binding transcription factor activity"/>
    <property type="evidence" value="ECO:0007669"/>
    <property type="project" value="InterPro"/>
</dbReference>
<name>A1RDI5_PAEAT</name>
<organism evidence="5 6">
    <name type="scientific">Paenarthrobacter aurescens (strain TC1)</name>
    <dbReference type="NCBI Taxonomy" id="290340"/>
    <lineage>
        <taxon>Bacteria</taxon>
        <taxon>Bacillati</taxon>
        <taxon>Actinomycetota</taxon>
        <taxon>Actinomycetes</taxon>
        <taxon>Micrococcales</taxon>
        <taxon>Micrococcaceae</taxon>
        <taxon>Paenarthrobacter</taxon>
    </lineage>
</organism>
<dbReference type="PRINTS" id="PR00778">
    <property type="entry name" value="HTHARSR"/>
</dbReference>
<keyword evidence="5" id="KW-0614">Plasmid</keyword>
<dbReference type="CDD" id="cd00090">
    <property type="entry name" value="HTH_ARSR"/>
    <property type="match status" value="1"/>
</dbReference>
<keyword evidence="2" id="KW-0238">DNA-binding</keyword>
<dbReference type="eggNOG" id="COG0640">
    <property type="taxonomic scope" value="Bacteria"/>
</dbReference>
<evidence type="ECO:0000313" key="5">
    <source>
        <dbReference type="EMBL" id="ABM10817.1"/>
    </source>
</evidence>
<evidence type="ECO:0000313" key="6">
    <source>
        <dbReference type="Proteomes" id="UP000000637"/>
    </source>
</evidence>
<dbReference type="PANTHER" id="PTHR33154">
    <property type="entry name" value="TRANSCRIPTIONAL REGULATOR, ARSR FAMILY"/>
    <property type="match status" value="1"/>
</dbReference>
<protein>
    <submittedName>
        <fullName evidence="5">Transcriptional regulator, ArsR-family</fullName>
    </submittedName>
</protein>
<evidence type="ECO:0000256" key="2">
    <source>
        <dbReference type="ARBA" id="ARBA00023125"/>
    </source>
</evidence>
<dbReference type="NCBIfam" id="NF033788">
    <property type="entry name" value="HTH_metalloreg"/>
    <property type="match status" value="1"/>
</dbReference>
<keyword evidence="6" id="KW-1185">Reference proteome</keyword>
<dbReference type="OrthoDB" id="9815653at2"/>
<dbReference type="PANTHER" id="PTHR33154:SF33">
    <property type="entry name" value="TRANSCRIPTIONAL REPRESSOR SDPR"/>
    <property type="match status" value="1"/>
</dbReference>
<sequence>MQISTQEAFDALADPTRRAILELLAERDELPVGEIATNLGHVGRTAISSHLRILRMSGLVAERRDGRYRYVSLEPDGPVRDAVTFLQALLRSALPADIESVVSLGESESMISDEDARSA</sequence>
<evidence type="ECO:0000256" key="3">
    <source>
        <dbReference type="ARBA" id="ARBA00023163"/>
    </source>
</evidence>
<dbReference type="InterPro" id="IPR036390">
    <property type="entry name" value="WH_DNA-bd_sf"/>
</dbReference>
<dbReference type="SMART" id="SM00418">
    <property type="entry name" value="HTH_ARSR"/>
    <property type="match status" value="1"/>
</dbReference>
<dbReference type="HOGENOM" id="CLU_097806_0_3_11"/>
<dbReference type="Gene3D" id="1.10.10.10">
    <property type="entry name" value="Winged helix-like DNA-binding domain superfamily/Winged helix DNA-binding domain"/>
    <property type="match status" value="1"/>
</dbReference>
<keyword evidence="3" id="KW-0804">Transcription</keyword>
<dbReference type="InterPro" id="IPR051081">
    <property type="entry name" value="HTH_MetalResp_TranReg"/>
</dbReference>
<dbReference type="Pfam" id="PF01022">
    <property type="entry name" value="HTH_5"/>
    <property type="match status" value="1"/>
</dbReference>
<keyword evidence="1" id="KW-0805">Transcription regulation</keyword>
<evidence type="ECO:0000259" key="4">
    <source>
        <dbReference type="PROSITE" id="PS50987"/>
    </source>
</evidence>
<geneLocation type="plasmid" evidence="5 6">
    <name>pTC2</name>
</geneLocation>
<dbReference type="SUPFAM" id="SSF46785">
    <property type="entry name" value="Winged helix' DNA-binding domain"/>
    <property type="match status" value="1"/>
</dbReference>
<dbReference type="InterPro" id="IPR011991">
    <property type="entry name" value="ArsR-like_HTH"/>
</dbReference>
<dbReference type="EMBL" id="CP000476">
    <property type="protein sequence ID" value="ABM10817.1"/>
    <property type="molecule type" value="Genomic_DNA"/>
</dbReference>
<proteinExistence type="predicted"/>
<dbReference type="KEGG" id="aau:AAur_pTC20139"/>
<dbReference type="AlphaFoldDB" id="A1RDI5"/>
<dbReference type="RefSeq" id="WP_011777204.1">
    <property type="nucleotide sequence ID" value="NC_008713.1"/>
</dbReference>
<reference evidence="5 6" key="1">
    <citation type="journal article" date="2006" name="PLoS Genet.">
        <title>Secrets of soil survival revealed by the genome sequence of Arthrobacter aurescens TC1.</title>
        <authorList>
            <person name="Mongodin E.F."/>
            <person name="Shapir N."/>
            <person name="Daugherty S.C."/>
            <person name="DeBoy R.T."/>
            <person name="Emerson J.B."/>
            <person name="Shvartzbeyn A."/>
            <person name="Radune D."/>
            <person name="Vamathevan J."/>
            <person name="Riggs F."/>
            <person name="Grinberg V."/>
            <person name="Khouri H."/>
            <person name="Wackett L.P."/>
            <person name="Nelson K.E."/>
            <person name="Sadowsky M.J."/>
        </authorList>
    </citation>
    <scope>NUCLEOTIDE SEQUENCE [LARGE SCALE GENOMIC DNA]</scope>
    <source>
        <strain evidence="5 6">TC1</strain>
    </source>
</reference>
<dbReference type="PROSITE" id="PS50987">
    <property type="entry name" value="HTH_ARSR_2"/>
    <property type="match status" value="1"/>
</dbReference>
<dbReference type="Proteomes" id="UP000000637">
    <property type="component" value="Plasmid pTC2"/>
</dbReference>
<evidence type="ECO:0000256" key="1">
    <source>
        <dbReference type="ARBA" id="ARBA00023015"/>
    </source>
</evidence>
<dbReference type="GO" id="GO:0003677">
    <property type="term" value="F:DNA binding"/>
    <property type="evidence" value="ECO:0007669"/>
    <property type="project" value="UniProtKB-KW"/>
</dbReference>
<dbReference type="InterPro" id="IPR036388">
    <property type="entry name" value="WH-like_DNA-bd_sf"/>
</dbReference>
<dbReference type="InterPro" id="IPR001845">
    <property type="entry name" value="HTH_ArsR_DNA-bd_dom"/>
</dbReference>
<accession>A1RDI5</accession>